<feature type="transmembrane region" description="Helical" evidence="7">
    <location>
        <begin position="206"/>
        <end position="230"/>
    </location>
</feature>
<protein>
    <submittedName>
        <fullName evidence="9">MMPL family transporter</fullName>
    </submittedName>
</protein>
<dbReference type="Pfam" id="PF03176">
    <property type="entry name" value="MMPL"/>
    <property type="match status" value="1"/>
</dbReference>
<evidence type="ECO:0000313" key="9">
    <source>
        <dbReference type="EMBL" id="MFC4908938.1"/>
    </source>
</evidence>
<proteinExistence type="predicted"/>
<evidence type="ECO:0000256" key="5">
    <source>
        <dbReference type="ARBA" id="ARBA00023136"/>
    </source>
</evidence>
<dbReference type="PROSITE" id="PS50156">
    <property type="entry name" value="SSD"/>
    <property type="match status" value="1"/>
</dbReference>
<organism evidence="9 10">
    <name type="scientific">Actinomadura gamaensis</name>
    <dbReference type="NCBI Taxonomy" id="1763541"/>
    <lineage>
        <taxon>Bacteria</taxon>
        <taxon>Bacillati</taxon>
        <taxon>Actinomycetota</taxon>
        <taxon>Actinomycetes</taxon>
        <taxon>Streptosporangiales</taxon>
        <taxon>Thermomonosporaceae</taxon>
        <taxon>Actinomadura</taxon>
    </lineage>
</organism>
<reference evidence="10" key="1">
    <citation type="journal article" date="2019" name="Int. J. Syst. Evol. Microbiol.">
        <title>The Global Catalogue of Microorganisms (GCM) 10K type strain sequencing project: providing services to taxonomists for standard genome sequencing and annotation.</title>
        <authorList>
            <consortium name="The Broad Institute Genomics Platform"/>
            <consortium name="The Broad Institute Genome Sequencing Center for Infectious Disease"/>
            <person name="Wu L."/>
            <person name="Ma J."/>
        </authorList>
    </citation>
    <scope>NUCLEOTIDE SEQUENCE [LARGE SCALE GENOMIC DNA]</scope>
    <source>
        <strain evidence="10">KLKA75</strain>
    </source>
</reference>
<dbReference type="InterPro" id="IPR050545">
    <property type="entry name" value="Mycobact_MmpL"/>
</dbReference>
<evidence type="ECO:0000259" key="8">
    <source>
        <dbReference type="PROSITE" id="PS50156"/>
    </source>
</evidence>
<keyword evidence="5 7" id="KW-0472">Membrane</keyword>
<dbReference type="InterPro" id="IPR004869">
    <property type="entry name" value="MMPL_dom"/>
</dbReference>
<gene>
    <name evidence="9" type="ORF">ACFPCY_16565</name>
</gene>
<dbReference type="SUPFAM" id="SSF82866">
    <property type="entry name" value="Multidrug efflux transporter AcrB transmembrane domain"/>
    <property type="match status" value="1"/>
</dbReference>
<name>A0ABV9TZI6_9ACTN</name>
<feature type="transmembrane region" description="Helical" evidence="7">
    <location>
        <begin position="33"/>
        <end position="53"/>
    </location>
</feature>
<evidence type="ECO:0000256" key="4">
    <source>
        <dbReference type="ARBA" id="ARBA00022989"/>
    </source>
</evidence>
<feature type="domain" description="SSD" evidence="8">
    <location>
        <begin position="225"/>
        <end position="356"/>
    </location>
</feature>
<feature type="compositionally biased region" description="Low complexity" evidence="6">
    <location>
        <begin position="443"/>
        <end position="470"/>
    </location>
</feature>
<dbReference type="PANTHER" id="PTHR33406:SF13">
    <property type="entry name" value="MEMBRANE PROTEIN YDFJ"/>
    <property type="match status" value="1"/>
</dbReference>
<feature type="transmembrane region" description="Helical" evidence="7">
    <location>
        <begin position="391"/>
        <end position="411"/>
    </location>
</feature>
<accession>A0ABV9TZI6</accession>
<evidence type="ECO:0000256" key="1">
    <source>
        <dbReference type="ARBA" id="ARBA00004651"/>
    </source>
</evidence>
<evidence type="ECO:0000256" key="3">
    <source>
        <dbReference type="ARBA" id="ARBA00022692"/>
    </source>
</evidence>
<comment type="subcellular location">
    <subcellularLocation>
        <location evidence="1">Cell membrane</location>
        <topology evidence="1">Multi-pass membrane protein</topology>
    </subcellularLocation>
</comment>
<dbReference type="PANTHER" id="PTHR33406">
    <property type="entry name" value="MEMBRANE PROTEIN MJ1562-RELATED"/>
    <property type="match status" value="1"/>
</dbReference>
<evidence type="ECO:0000313" key="10">
    <source>
        <dbReference type="Proteomes" id="UP001595872"/>
    </source>
</evidence>
<keyword evidence="3 7" id="KW-0812">Transmembrane</keyword>
<feature type="transmembrane region" description="Helical" evidence="7">
    <location>
        <begin position="250"/>
        <end position="272"/>
    </location>
</feature>
<dbReference type="EMBL" id="JBHSIT010000004">
    <property type="protein sequence ID" value="MFC4908938.1"/>
    <property type="molecule type" value="Genomic_DNA"/>
</dbReference>
<evidence type="ECO:0000256" key="2">
    <source>
        <dbReference type="ARBA" id="ARBA00022475"/>
    </source>
</evidence>
<feature type="region of interest" description="Disordered" evidence="6">
    <location>
        <begin position="1"/>
        <end position="22"/>
    </location>
</feature>
<evidence type="ECO:0000256" key="7">
    <source>
        <dbReference type="SAM" id="Phobius"/>
    </source>
</evidence>
<dbReference type="Proteomes" id="UP001595872">
    <property type="component" value="Unassembled WGS sequence"/>
</dbReference>
<sequence length="470" mass="48067">MATAQGRRSRGGRAAVPPGRPGPLGRLGGWAAGHFRLVVLVWVGLVVVLGAFAPKVTTALSGAGWQADGSGSVQVRELAAKHFGGNASTALQVVVAADRPVTDPSVSSVIDRAVAVLKADGRIGDVVRPQPGATVSPDGRTAVILAGAAADPNEMVRAADDLKAPLAALASPGVKVAATGSSVMWSDFNTANHDAMMTSEMLSWPVTLAILVLAFGSLVAAGLPLLLTLAGLAASAGSLVLLTALTPVSIWAMNFAMMFALALGIDYALFLVMRFRGALARSGAEDARSRAEGAVAETMDTAGKAVLLSGVTVLVSLSAVMLVPSPAFRSMAGGVMLAVVFVLAATLTLLPAALGRLGHRVDKGALPWVDTGEHRSPRFAAWGRLLWRRPALLGIAATAVLVALAVPVIGLRTAMPSIDVVPSDASARVGSRPSSEPSGPALPVRSRSSRPTRGPPRCGGRWRPIRASPP</sequence>
<feature type="transmembrane region" description="Helical" evidence="7">
    <location>
        <begin position="335"/>
        <end position="354"/>
    </location>
</feature>
<comment type="caution">
    <text evidence="9">The sequence shown here is derived from an EMBL/GenBank/DDBJ whole genome shotgun (WGS) entry which is preliminary data.</text>
</comment>
<keyword evidence="2" id="KW-1003">Cell membrane</keyword>
<feature type="region of interest" description="Disordered" evidence="6">
    <location>
        <begin position="425"/>
        <end position="470"/>
    </location>
</feature>
<dbReference type="Gene3D" id="1.20.1640.10">
    <property type="entry name" value="Multidrug efflux transporter AcrB transmembrane domain"/>
    <property type="match status" value="1"/>
</dbReference>
<feature type="transmembrane region" description="Helical" evidence="7">
    <location>
        <begin position="305"/>
        <end position="323"/>
    </location>
</feature>
<keyword evidence="4 7" id="KW-1133">Transmembrane helix</keyword>
<dbReference type="RefSeq" id="WP_378256026.1">
    <property type="nucleotide sequence ID" value="NZ_JBHSIT010000004.1"/>
</dbReference>
<keyword evidence="10" id="KW-1185">Reference proteome</keyword>
<evidence type="ECO:0000256" key="6">
    <source>
        <dbReference type="SAM" id="MobiDB-lite"/>
    </source>
</evidence>
<dbReference type="InterPro" id="IPR000731">
    <property type="entry name" value="SSD"/>
</dbReference>